<dbReference type="Pfam" id="PF03370">
    <property type="entry name" value="CBM_21"/>
    <property type="match status" value="1"/>
</dbReference>
<dbReference type="PROSITE" id="PS51159">
    <property type="entry name" value="CBM21"/>
    <property type="match status" value="1"/>
</dbReference>
<dbReference type="Gene3D" id="2.60.40.2440">
    <property type="entry name" value="Carbohydrate binding type-21 domain"/>
    <property type="match status" value="1"/>
</dbReference>
<dbReference type="InterPro" id="IPR050782">
    <property type="entry name" value="PP1_regulatory_subunit_3"/>
</dbReference>
<reference evidence="3" key="1">
    <citation type="submission" date="2023-07" db="EMBL/GenBank/DDBJ databases">
        <authorList>
            <person name="Stuckert A."/>
        </authorList>
    </citation>
    <scope>NUCLEOTIDE SEQUENCE</scope>
</reference>
<protein>
    <recommendedName>
        <fullName evidence="2">CBM21 domain-containing protein</fullName>
    </recommendedName>
</protein>
<dbReference type="InterPro" id="IPR005036">
    <property type="entry name" value="CBM21_dom"/>
</dbReference>
<dbReference type="EMBL" id="CAUEEQ010006002">
    <property type="protein sequence ID" value="CAJ0929629.1"/>
    <property type="molecule type" value="Genomic_DNA"/>
</dbReference>
<comment type="caution">
    <text evidence="3">The sequence shown here is derived from an EMBL/GenBank/DDBJ whole genome shotgun (WGS) entry which is preliminary data.</text>
</comment>
<keyword evidence="4" id="KW-1185">Reference proteome</keyword>
<sequence>MKAVGEIPVCDDFQLIMSFTMHPSIITRKEKAELSIPRSISYINNLYQHAQLPEGFGSPGVSLIKEQHRSSLPPRQENKVSNSCDPELRPIMRRRTKSLPSSPERKTAAKCRPRCQKVRFADSLGLELAEVKVFNTGDNPFIPLHVLSRLSINSDLCCSQDFEVSIQYLEPDFKQPVEGGDFPERLHQYCVCLEKVTSSEELGISGTIRVVNLAFEKMVLVRYSFTNWKTHYEAKATWQKSDATVVPGTDIFAFVIPLPPFLQQICSVVQFAIRKRLPTLLARSGLKSALRSRDRYVIILRDRNAWTGHRIVARSGKGAESKITPQPGQKTPLSNATSDFCTSNTSVLLPPAARVRTITGAVCWECLKQTVNKS</sequence>
<evidence type="ECO:0000313" key="4">
    <source>
        <dbReference type="Proteomes" id="UP001176940"/>
    </source>
</evidence>
<gene>
    <name evidence="3" type="ORF">RIMI_LOCUS3885376</name>
</gene>
<dbReference type="Proteomes" id="UP001176940">
    <property type="component" value="Unassembled WGS sequence"/>
</dbReference>
<proteinExistence type="predicted"/>
<accession>A0ABN9L2A4</accession>
<organism evidence="3 4">
    <name type="scientific">Ranitomeya imitator</name>
    <name type="common">mimic poison frog</name>
    <dbReference type="NCBI Taxonomy" id="111125"/>
    <lineage>
        <taxon>Eukaryota</taxon>
        <taxon>Metazoa</taxon>
        <taxon>Chordata</taxon>
        <taxon>Craniata</taxon>
        <taxon>Vertebrata</taxon>
        <taxon>Euteleostomi</taxon>
        <taxon>Amphibia</taxon>
        <taxon>Batrachia</taxon>
        <taxon>Anura</taxon>
        <taxon>Neobatrachia</taxon>
        <taxon>Hyloidea</taxon>
        <taxon>Dendrobatidae</taxon>
        <taxon>Dendrobatinae</taxon>
        <taxon>Ranitomeya</taxon>
    </lineage>
</organism>
<evidence type="ECO:0000256" key="1">
    <source>
        <dbReference type="SAM" id="MobiDB-lite"/>
    </source>
</evidence>
<feature type="compositionally biased region" description="Polar residues" evidence="1">
    <location>
        <begin position="323"/>
        <end position="336"/>
    </location>
</feature>
<feature type="domain" description="CBM21" evidence="2">
    <location>
        <begin position="183"/>
        <end position="312"/>
    </location>
</feature>
<dbReference type="InterPro" id="IPR038175">
    <property type="entry name" value="CBM21_dom_sf"/>
</dbReference>
<dbReference type="PANTHER" id="PTHR12307">
    <property type="entry name" value="PROTEIN PHOSPHATASE 1 REGULATORY SUBUNIT"/>
    <property type="match status" value="1"/>
</dbReference>
<feature type="region of interest" description="Disordered" evidence="1">
    <location>
        <begin position="317"/>
        <end position="336"/>
    </location>
</feature>
<evidence type="ECO:0000313" key="3">
    <source>
        <dbReference type="EMBL" id="CAJ0929629.1"/>
    </source>
</evidence>
<name>A0ABN9L2A4_9NEOB</name>
<evidence type="ECO:0000259" key="2">
    <source>
        <dbReference type="PROSITE" id="PS51159"/>
    </source>
</evidence>
<dbReference type="PANTHER" id="PTHR12307:SF4">
    <property type="entry name" value="PROTEIN PHOSPHATASE 1 REGULATORY SUBUNIT 3D"/>
    <property type="match status" value="1"/>
</dbReference>